<dbReference type="Gene3D" id="1.20.1740.10">
    <property type="entry name" value="Amino acid/polyamine transporter I"/>
    <property type="match status" value="1"/>
</dbReference>
<dbReference type="AlphaFoldDB" id="A0A1V4H7P8"/>
<gene>
    <name evidence="9" type="ORF">BC351_13990</name>
</gene>
<comment type="subcellular location">
    <subcellularLocation>
        <location evidence="1">Membrane</location>
        <topology evidence="1">Multi-pass membrane protein</topology>
    </subcellularLocation>
</comment>
<evidence type="ECO:0000256" key="3">
    <source>
        <dbReference type="ARBA" id="ARBA00022448"/>
    </source>
</evidence>
<keyword evidence="3" id="KW-0813">Transport</keyword>
<evidence type="ECO:0000256" key="5">
    <source>
        <dbReference type="ARBA" id="ARBA00022692"/>
    </source>
</evidence>
<comment type="caution">
    <text evidence="9">The sequence shown here is derived from an EMBL/GenBank/DDBJ whole genome shotgun (WGS) entry which is preliminary data.</text>
</comment>
<feature type="transmembrane region" description="Helical" evidence="8">
    <location>
        <begin position="12"/>
        <end position="30"/>
    </location>
</feature>
<dbReference type="InterPro" id="IPR004761">
    <property type="entry name" value="Spore_GerAB"/>
</dbReference>
<keyword evidence="4" id="KW-0309">Germination</keyword>
<evidence type="ECO:0000313" key="10">
    <source>
        <dbReference type="Proteomes" id="UP000190626"/>
    </source>
</evidence>
<keyword evidence="6 8" id="KW-1133">Transmembrane helix</keyword>
<feature type="transmembrane region" description="Helical" evidence="8">
    <location>
        <begin position="118"/>
        <end position="135"/>
    </location>
</feature>
<evidence type="ECO:0000256" key="1">
    <source>
        <dbReference type="ARBA" id="ARBA00004141"/>
    </source>
</evidence>
<evidence type="ECO:0000256" key="7">
    <source>
        <dbReference type="ARBA" id="ARBA00023136"/>
    </source>
</evidence>
<comment type="similarity">
    <text evidence="2">Belongs to the amino acid-polyamine-organocation (APC) superfamily. Spore germination protein (SGP) (TC 2.A.3.9) family.</text>
</comment>
<name>A0A1V4H7P8_9BACL</name>
<dbReference type="Pfam" id="PF03845">
    <property type="entry name" value="Spore_permease"/>
    <property type="match status" value="1"/>
</dbReference>
<dbReference type="PANTHER" id="PTHR34975:SF2">
    <property type="entry name" value="SPORE GERMINATION PROTEIN A2"/>
    <property type="match status" value="1"/>
</dbReference>
<dbReference type="OrthoDB" id="2446105at2"/>
<evidence type="ECO:0000313" key="9">
    <source>
        <dbReference type="EMBL" id="OPH46743.1"/>
    </source>
</evidence>
<protein>
    <submittedName>
        <fullName evidence="9">Uncharacterized protein</fullName>
    </submittedName>
</protein>
<reference evidence="10" key="1">
    <citation type="submission" date="2016-07" db="EMBL/GenBank/DDBJ databases">
        <authorList>
            <person name="Florea S."/>
            <person name="Webb J.S."/>
            <person name="Jaromczyk J."/>
            <person name="Schardl C.L."/>
        </authorList>
    </citation>
    <scope>NUCLEOTIDE SEQUENCE [LARGE SCALE GENOMIC DNA]</scope>
    <source>
        <strain evidence="10">CY1</strain>
    </source>
</reference>
<feature type="transmembrane region" description="Helical" evidence="8">
    <location>
        <begin position="219"/>
        <end position="243"/>
    </location>
</feature>
<keyword evidence="10" id="KW-1185">Reference proteome</keyword>
<dbReference type="GO" id="GO:0009847">
    <property type="term" value="P:spore germination"/>
    <property type="evidence" value="ECO:0007669"/>
    <property type="project" value="InterPro"/>
</dbReference>
<feature type="transmembrane region" description="Helical" evidence="8">
    <location>
        <begin position="190"/>
        <end position="207"/>
    </location>
</feature>
<dbReference type="EMBL" id="MBTG01000073">
    <property type="protein sequence ID" value="OPH46743.1"/>
    <property type="molecule type" value="Genomic_DNA"/>
</dbReference>
<keyword evidence="5 8" id="KW-0812">Transmembrane</keyword>
<evidence type="ECO:0000256" key="8">
    <source>
        <dbReference type="SAM" id="Phobius"/>
    </source>
</evidence>
<dbReference type="NCBIfam" id="TIGR00912">
    <property type="entry name" value="2A0309"/>
    <property type="match status" value="1"/>
</dbReference>
<dbReference type="Proteomes" id="UP000190626">
    <property type="component" value="Unassembled WGS sequence"/>
</dbReference>
<sequence>MIPEKSRITQRQLMFFVIQSQVGVGILSLPHNMQAIAKGGGWISTLIAGLGVQVIILILWALCRRFPSDTIFSFLPKIAGKLIGNLLGLVYIGYFLFSAGKVLTLFADVIGKWVLQSTPRWALLILTLLTCIYLVKENIRVIARLFVISSLTIIVMVLLSLMGYVNMNIDYIFPIMESGWGKIFEAANEALFPLIGYEVILVIYPFVEGTNGEKLKAASLGNLVITLFYSFEVFTSLVIFSPSVMPAIEEPLLYMLKGFSFQLIQRIDLIFLSLWVFIASTAIVSWLFMATTGLGRLFHGGEHKKAVPYAAIIIFILAMIAQDPSITALIDRIIRMSHYVLVIGLPLILLIFSYFTRTRRV</sequence>
<feature type="transmembrane region" description="Helical" evidence="8">
    <location>
        <begin position="82"/>
        <end position="106"/>
    </location>
</feature>
<evidence type="ECO:0000256" key="4">
    <source>
        <dbReference type="ARBA" id="ARBA00022544"/>
    </source>
</evidence>
<feature type="transmembrane region" description="Helical" evidence="8">
    <location>
        <begin position="42"/>
        <end position="62"/>
    </location>
</feature>
<evidence type="ECO:0000256" key="6">
    <source>
        <dbReference type="ARBA" id="ARBA00022989"/>
    </source>
</evidence>
<feature type="transmembrane region" description="Helical" evidence="8">
    <location>
        <begin position="142"/>
        <end position="165"/>
    </location>
</feature>
<dbReference type="PANTHER" id="PTHR34975">
    <property type="entry name" value="SPORE GERMINATION PROTEIN A2"/>
    <property type="match status" value="1"/>
</dbReference>
<organism evidence="9 10">
    <name type="scientific">Paenibacillus ferrarius</name>
    <dbReference type="NCBI Taxonomy" id="1469647"/>
    <lineage>
        <taxon>Bacteria</taxon>
        <taxon>Bacillati</taxon>
        <taxon>Bacillota</taxon>
        <taxon>Bacilli</taxon>
        <taxon>Bacillales</taxon>
        <taxon>Paenibacillaceae</taxon>
        <taxon>Paenibacillus</taxon>
    </lineage>
</organism>
<feature type="transmembrane region" description="Helical" evidence="8">
    <location>
        <begin position="336"/>
        <end position="355"/>
    </location>
</feature>
<evidence type="ECO:0000256" key="2">
    <source>
        <dbReference type="ARBA" id="ARBA00007998"/>
    </source>
</evidence>
<feature type="transmembrane region" description="Helical" evidence="8">
    <location>
        <begin position="309"/>
        <end position="330"/>
    </location>
</feature>
<dbReference type="STRING" id="1469647.BC351_13990"/>
<keyword evidence="7 8" id="KW-0472">Membrane</keyword>
<proteinExistence type="inferred from homology"/>
<accession>A0A1V4H7P8</accession>
<feature type="transmembrane region" description="Helical" evidence="8">
    <location>
        <begin position="263"/>
        <end position="288"/>
    </location>
</feature>
<dbReference type="GO" id="GO:0016020">
    <property type="term" value="C:membrane"/>
    <property type="evidence" value="ECO:0007669"/>
    <property type="project" value="UniProtKB-SubCell"/>
</dbReference>